<organism evidence="1 2">
    <name type="scientific">Labrys monachus</name>
    <dbReference type="NCBI Taxonomy" id="217067"/>
    <lineage>
        <taxon>Bacteria</taxon>
        <taxon>Pseudomonadati</taxon>
        <taxon>Pseudomonadota</taxon>
        <taxon>Alphaproteobacteria</taxon>
        <taxon>Hyphomicrobiales</taxon>
        <taxon>Xanthobacteraceae</taxon>
        <taxon>Labrys</taxon>
    </lineage>
</organism>
<evidence type="ECO:0000313" key="2">
    <source>
        <dbReference type="Proteomes" id="UP001237448"/>
    </source>
</evidence>
<gene>
    <name evidence="1" type="ORF">J3R73_000438</name>
</gene>
<keyword evidence="2" id="KW-1185">Reference proteome</keyword>
<accession>A0ABU0F879</accession>
<evidence type="ECO:0000313" key="1">
    <source>
        <dbReference type="EMBL" id="MDQ0390646.1"/>
    </source>
</evidence>
<comment type="caution">
    <text evidence="1">The sequence shown here is derived from an EMBL/GenBank/DDBJ whole genome shotgun (WGS) entry which is preliminary data.</text>
</comment>
<reference evidence="1 2" key="1">
    <citation type="submission" date="2023-07" db="EMBL/GenBank/DDBJ databases">
        <title>Genomic Encyclopedia of Type Strains, Phase IV (KMG-IV): sequencing the most valuable type-strain genomes for metagenomic binning, comparative biology and taxonomic classification.</title>
        <authorList>
            <person name="Goeker M."/>
        </authorList>
    </citation>
    <scope>NUCLEOTIDE SEQUENCE [LARGE SCALE GENOMIC DNA]</scope>
    <source>
        <strain evidence="1 2">DSM 5896</strain>
    </source>
</reference>
<sequence>MARRQRRVRGRRSGGAASIVLGSLLLVLAAVVGGGFAYLKLTTPAPPKLEAGTLCPVDGPRSITVVLVDASDDLPEAGRQEVLTRLADIADTLPQYGRLELRVLSPDVRGGLVKFDRCNPGDGSTVDALTGNRQMAQKRWADGFKAPLQAALLAEFSPAKAEVSPIMETIQAIAIDRFTGRAAETIPKRLVIVSDMIEHERAYSQYRGDLSYDRFRASPAYRQYRTDLGGATVDIEYVQRTKPPIDGRAHMAFWQAWVHDNDGIWGAAEKLQGVN</sequence>
<dbReference type="RefSeq" id="WP_307421958.1">
    <property type="nucleotide sequence ID" value="NZ_JAUSVK010000001.1"/>
</dbReference>
<protein>
    <submittedName>
        <fullName evidence="1">Uncharacterized protein</fullName>
    </submittedName>
</protein>
<dbReference type="Proteomes" id="UP001237448">
    <property type="component" value="Unassembled WGS sequence"/>
</dbReference>
<proteinExistence type="predicted"/>
<name>A0ABU0F879_9HYPH</name>
<dbReference type="EMBL" id="JAUSVK010000001">
    <property type="protein sequence ID" value="MDQ0390646.1"/>
    <property type="molecule type" value="Genomic_DNA"/>
</dbReference>